<feature type="compositionally biased region" description="Low complexity" evidence="1">
    <location>
        <begin position="10"/>
        <end position="26"/>
    </location>
</feature>
<evidence type="ECO:0000256" key="1">
    <source>
        <dbReference type="SAM" id="MobiDB-lite"/>
    </source>
</evidence>
<feature type="region of interest" description="Disordered" evidence="1">
    <location>
        <begin position="135"/>
        <end position="157"/>
    </location>
</feature>
<proteinExistence type="predicted"/>
<evidence type="ECO:0000313" key="2">
    <source>
        <dbReference type="EMBL" id="KAH6835495.1"/>
    </source>
</evidence>
<organism evidence="2 3">
    <name type="scientific">Perilla frutescens var. hirtella</name>
    <name type="common">Perilla citriodora</name>
    <name type="synonym">Perilla setoyensis</name>
    <dbReference type="NCBI Taxonomy" id="608512"/>
    <lineage>
        <taxon>Eukaryota</taxon>
        <taxon>Viridiplantae</taxon>
        <taxon>Streptophyta</taxon>
        <taxon>Embryophyta</taxon>
        <taxon>Tracheophyta</taxon>
        <taxon>Spermatophyta</taxon>
        <taxon>Magnoliopsida</taxon>
        <taxon>eudicotyledons</taxon>
        <taxon>Gunneridae</taxon>
        <taxon>Pentapetalae</taxon>
        <taxon>asterids</taxon>
        <taxon>lamiids</taxon>
        <taxon>Lamiales</taxon>
        <taxon>Lamiaceae</taxon>
        <taxon>Nepetoideae</taxon>
        <taxon>Elsholtzieae</taxon>
        <taxon>Perilla</taxon>
    </lineage>
</organism>
<sequence>MSARGGGRASRGSSRASAASPSSSAGLSGGVGGLDLEGSSTGHVVDLVSRRAMRLVPLDVRMRYFEEFKNEFIWDPAITPMISGLWHAKATVRYKDMVHTFKKHRREGRHVCISQDAWDSWPAYWDSPEVAKKAGISSKNRMSEPDGPGTGIVKHKGGSRCAHAHAAVLASENGPTAGQVGWETFMRLHGSSEADYSDHKL</sequence>
<comment type="caution">
    <text evidence="2">The sequence shown here is derived from an EMBL/GenBank/DDBJ whole genome shotgun (WGS) entry which is preliminary data.</text>
</comment>
<evidence type="ECO:0000313" key="3">
    <source>
        <dbReference type="Proteomes" id="UP001190926"/>
    </source>
</evidence>
<reference evidence="2 3" key="1">
    <citation type="journal article" date="2021" name="Nat. Commun.">
        <title>Incipient diploidization of the medicinal plant Perilla within 10,000 years.</title>
        <authorList>
            <person name="Zhang Y."/>
            <person name="Shen Q."/>
            <person name="Leng L."/>
            <person name="Zhang D."/>
            <person name="Chen S."/>
            <person name="Shi Y."/>
            <person name="Ning Z."/>
            <person name="Chen S."/>
        </authorList>
    </citation>
    <scope>NUCLEOTIDE SEQUENCE [LARGE SCALE GENOMIC DNA]</scope>
    <source>
        <strain evidence="3">cv. PC099</strain>
    </source>
</reference>
<keyword evidence="3" id="KW-1185">Reference proteome</keyword>
<protein>
    <submittedName>
        <fullName evidence="2">Uncharacterized protein</fullName>
    </submittedName>
</protein>
<name>A0AAD4PDU9_PERFH</name>
<gene>
    <name evidence="2" type="ORF">C2S53_003203</name>
</gene>
<dbReference type="Proteomes" id="UP001190926">
    <property type="component" value="Unassembled WGS sequence"/>
</dbReference>
<dbReference type="EMBL" id="SDAM02000034">
    <property type="protein sequence ID" value="KAH6835495.1"/>
    <property type="molecule type" value="Genomic_DNA"/>
</dbReference>
<dbReference type="AlphaFoldDB" id="A0AAD4PDU9"/>
<feature type="region of interest" description="Disordered" evidence="1">
    <location>
        <begin position="1"/>
        <end position="31"/>
    </location>
</feature>
<accession>A0AAD4PDU9</accession>